<name>K6C9G9_SCHAZ</name>
<keyword evidence="7" id="KW-1185">Reference proteome</keyword>
<evidence type="ECO:0000313" key="7">
    <source>
        <dbReference type="Proteomes" id="UP000006315"/>
    </source>
</evidence>
<dbReference type="PROSITE" id="PS50931">
    <property type="entry name" value="HTH_LYSR"/>
    <property type="match status" value="1"/>
</dbReference>
<dbReference type="STRING" id="1131731.BAZO_07834"/>
<dbReference type="InterPro" id="IPR005119">
    <property type="entry name" value="LysR_subst-bd"/>
</dbReference>
<feature type="domain" description="HTH lysR-type" evidence="5">
    <location>
        <begin position="26"/>
        <end position="83"/>
    </location>
</feature>
<dbReference type="InterPro" id="IPR036390">
    <property type="entry name" value="WH_DNA-bd_sf"/>
</dbReference>
<dbReference type="PANTHER" id="PTHR30419">
    <property type="entry name" value="HTH-TYPE TRANSCRIPTIONAL REGULATOR YBHD"/>
    <property type="match status" value="1"/>
</dbReference>
<dbReference type="AlphaFoldDB" id="K6C9G9"/>
<gene>
    <name evidence="6" type="ORF">BAZO_07834</name>
</gene>
<evidence type="ECO:0000256" key="1">
    <source>
        <dbReference type="ARBA" id="ARBA00009437"/>
    </source>
</evidence>
<sequence length="314" mass="36342">MIPNITKLNVSHDDHDKIGCERKRDMNIHKYLAFVKAVEYGSFTKAAQSLNYTQSGISRMISDLESEWGVLLFERGRAGISLTSDGLKLLPQLKRICNEHEILIRQIEELHDMQSGIIRIGTFSSVATHWLPNMIKIFRKDYPEIDFELLLGDYTEIENWIIEGRVDFGFLRLPVKAELETIFLEKDRLLVVIPQDHPLAHCDKFPINEIMNNPLMLLEKGANAEVSEIFEKHHISPKAHFTTWDDYAIMSMVENGLGISILPELILQRIPYQIIAKELEVPAYRNICIAMREQKSLSLASKRFLEYLSYRKKE</sequence>
<accession>K6C9G9</accession>
<protein>
    <submittedName>
        <fullName evidence="6">LysR family transcriptional regulator</fullName>
    </submittedName>
</protein>
<dbReference type="EMBL" id="AJLR01000045">
    <property type="protein sequence ID" value="EKN67775.1"/>
    <property type="molecule type" value="Genomic_DNA"/>
</dbReference>
<dbReference type="Pfam" id="PF00126">
    <property type="entry name" value="HTH_1"/>
    <property type="match status" value="1"/>
</dbReference>
<dbReference type="Gene3D" id="3.40.190.290">
    <property type="match status" value="1"/>
</dbReference>
<dbReference type="CDD" id="cd05466">
    <property type="entry name" value="PBP2_LTTR_substrate"/>
    <property type="match status" value="1"/>
</dbReference>
<dbReference type="PRINTS" id="PR00039">
    <property type="entry name" value="HTHLYSR"/>
</dbReference>
<dbReference type="Proteomes" id="UP000006315">
    <property type="component" value="Unassembled WGS sequence"/>
</dbReference>
<evidence type="ECO:0000256" key="4">
    <source>
        <dbReference type="ARBA" id="ARBA00023163"/>
    </source>
</evidence>
<evidence type="ECO:0000256" key="2">
    <source>
        <dbReference type="ARBA" id="ARBA00023015"/>
    </source>
</evidence>
<dbReference type="Gene3D" id="1.10.10.10">
    <property type="entry name" value="Winged helix-like DNA-binding domain superfamily/Winged helix DNA-binding domain"/>
    <property type="match status" value="1"/>
</dbReference>
<dbReference type="InterPro" id="IPR000847">
    <property type="entry name" value="LysR_HTH_N"/>
</dbReference>
<evidence type="ECO:0000313" key="6">
    <source>
        <dbReference type="EMBL" id="EKN67775.1"/>
    </source>
</evidence>
<dbReference type="Pfam" id="PF03466">
    <property type="entry name" value="LysR_substrate"/>
    <property type="match status" value="1"/>
</dbReference>
<dbReference type="SUPFAM" id="SSF46785">
    <property type="entry name" value="Winged helix' DNA-binding domain"/>
    <property type="match status" value="1"/>
</dbReference>
<dbReference type="InterPro" id="IPR036388">
    <property type="entry name" value="WH-like_DNA-bd_sf"/>
</dbReference>
<evidence type="ECO:0000259" key="5">
    <source>
        <dbReference type="PROSITE" id="PS50931"/>
    </source>
</evidence>
<dbReference type="GO" id="GO:0005829">
    <property type="term" value="C:cytosol"/>
    <property type="evidence" value="ECO:0007669"/>
    <property type="project" value="TreeGrafter"/>
</dbReference>
<dbReference type="SUPFAM" id="SSF53850">
    <property type="entry name" value="Periplasmic binding protein-like II"/>
    <property type="match status" value="1"/>
</dbReference>
<keyword evidence="4" id="KW-0804">Transcription</keyword>
<keyword evidence="2" id="KW-0805">Transcription regulation</keyword>
<dbReference type="GO" id="GO:0003700">
    <property type="term" value="F:DNA-binding transcription factor activity"/>
    <property type="evidence" value="ECO:0007669"/>
    <property type="project" value="InterPro"/>
</dbReference>
<dbReference type="PATRIC" id="fig|1131731.3.peg.1637"/>
<comment type="similarity">
    <text evidence="1">Belongs to the LysR transcriptional regulatory family.</text>
</comment>
<comment type="caution">
    <text evidence="6">The sequence shown here is derived from an EMBL/GenBank/DDBJ whole genome shotgun (WGS) entry which is preliminary data.</text>
</comment>
<reference evidence="6 7" key="1">
    <citation type="journal article" date="2012" name="Front. Microbiol.">
        <title>Redundancy and modularity in membrane-associated dissimilatory nitrate reduction in Bacillus.</title>
        <authorList>
            <person name="Heylen K."/>
            <person name="Keltjens J."/>
        </authorList>
    </citation>
    <scope>NUCLEOTIDE SEQUENCE [LARGE SCALE GENOMIC DNA]</scope>
    <source>
        <strain evidence="6 7">LMG 9581</strain>
    </source>
</reference>
<dbReference type="GO" id="GO:0003677">
    <property type="term" value="F:DNA binding"/>
    <property type="evidence" value="ECO:0007669"/>
    <property type="project" value="UniProtKB-KW"/>
</dbReference>
<keyword evidence="3" id="KW-0238">DNA-binding</keyword>
<dbReference type="PANTHER" id="PTHR30419:SF28">
    <property type="entry name" value="HTH-TYPE TRANSCRIPTIONAL REGULATOR BSDA"/>
    <property type="match status" value="1"/>
</dbReference>
<organism evidence="6 7">
    <name type="scientific">Schinkia azotoformans LMG 9581</name>
    <dbReference type="NCBI Taxonomy" id="1131731"/>
    <lineage>
        <taxon>Bacteria</taxon>
        <taxon>Bacillati</taxon>
        <taxon>Bacillota</taxon>
        <taxon>Bacilli</taxon>
        <taxon>Bacillales</taxon>
        <taxon>Bacillaceae</taxon>
        <taxon>Calidifontibacillus/Schinkia group</taxon>
        <taxon>Schinkia</taxon>
    </lineage>
</organism>
<dbReference type="InterPro" id="IPR050950">
    <property type="entry name" value="HTH-type_LysR_regulators"/>
</dbReference>
<proteinExistence type="inferred from homology"/>
<evidence type="ECO:0000256" key="3">
    <source>
        <dbReference type="ARBA" id="ARBA00023125"/>
    </source>
</evidence>